<gene>
    <name evidence="1" type="ORF">I4F81_010652</name>
</gene>
<keyword evidence="2" id="KW-1185">Reference proteome</keyword>
<accession>A0ACC3CEA7</accession>
<name>A0ACC3CEA7_PYRYE</name>
<reference evidence="1" key="1">
    <citation type="submission" date="2019-11" db="EMBL/GenBank/DDBJ databases">
        <title>Nori genome reveals adaptations in red seaweeds to the harsh intertidal environment.</title>
        <authorList>
            <person name="Wang D."/>
            <person name="Mao Y."/>
        </authorList>
    </citation>
    <scope>NUCLEOTIDE SEQUENCE</scope>
    <source>
        <tissue evidence="1">Gametophyte</tissue>
    </source>
</reference>
<protein>
    <submittedName>
        <fullName evidence="1">Uncharacterized protein</fullName>
    </submittedName>
</protein>
<evidence type="ECO:0000313" key="1">
    <source>
        <dbReference type="EMBL" id="KAK1868158.1"/>
    </source>
</evidence>
<evidence type="ECO:0000313" key="2">
    <source>
        <dbReference type="Proteomes" id="UP000798662"/>
    </source>
</evidence>
<organism evidence="1 2">
    <name type="scientific">Pyropia yezoensis</name>
    <name type="common">Susabi-nori</name>
    <name type="synonym">Porphyra yezoensis</name>
    <dbReference type="NCBI Taxonomy" id="2788"/>
    <lineage>
        <taxon>Eukaryota</taxon>
        <taxon>Rhodophyta</taxon>
        <taxon>Bangiophyceae</taxon>
        <taxon>Bangiales</taxon>
        <taxon>Bangiaceae</taxon>
        <taxon>Pyropia</taxon>
    </lineage>
</organism>
<comment type="caution">
    <text evidence="1">The sequence shown here is derived from an EMBL/GenBank/DDBJ whole genome shotgun (WGS) entry which is preliminary data.</text>
</comment>
<dbReference type="EMBL" id="CM020620">
    <property type="protein sequence ID" value="KAK1868158.1"/>
    <property type="molecule type" value="Genomic_DNA"/>
</dbReference>
<sequence>MRHARNLSCPSLTSVDMTSPHKNDFERAVRAATFATLNAGGSATGAGAISGGGWSARRGGGGSGGSAGGSGWNGAAGFGPIRRAASGGGGYYTYGGSGGSGGLLGTWPAASAPGGLLTSAGFLRFVARGAVGVLCVLGLLTILSDESPGSGRGRSALGGLGRWGGGGGGFGGAGAPTVRLNIPESDVRPGTAIVAACMNRHETLAKVLPEWAAVEGVDEIVLVDFSSDPPLKDTVDATGVPNVKLLRVEGEPKWVLSRAYNLGVNASSMESVLRIDCDYSVRPDFVSAHPLPAALEDSAAATQKTEAEKPGYYRGNYAKARNEDEVHLNGAVFIRRADFWAVGGYDERIQTYGWDDEDLYNRLEKAGLRTLDLDYDKISHTPHGDGARAQSGVRFVGVEIDFNALLLEKLPVWVGPKGTVEGGAAVAHRSTYVPTVPGPPSAAALAAVAATSGSKSGVIDTASSATRAKAAAPSGGNYLVIKAESVPKDLRALTATADADAAWDLSLGRRLHDQFDIPWDLLSSAAAPMKETFLTQLMTREAEMVKAAAAAAGGVPRPLSAAVPKPRILLCHVMHGLGNRLRALGSCLSFASTTGRVPLIVWEKDAHIQASYGDLFATKLAVLDSFSPKWPDMKGGHEWDAAWKQYNFHNYMEMEGGGAVKGEQVLDEEDKSIYFKGAYIIEADPALTSWELDNEQLRALTPVPAVADMVAARAAEGLSGMIGVHIRNKTLDKDIDGVSFDDEYGVEAAATMEKWRLASGYPSFITEMRSLMAKDPALKFYVATDTAAVIDIMARTFPGKVVSTPRECDGRDGACVRLALVDILCLSKTKGLLGSNWSSFTEAAQRIGGVEARLAGEHFAKVTP</sequence>
<proteinExistence type="predicted"/>
<dbReference type="Proteomes" id="UP000798662">
    <property type="component" value="Chromosome 3"/>
</dbReference>